<reference evidence="2" key="1">
    <citation type="journal article" date="2021" name="Front. Microbiol.">
        <title>Comprehensive Comparative Genomics and Phenotyping of Methylobacterium Species.</title>
        <authorList>
            <person name="Alessa O."/>
            <person name="Ogura Y."/>
            <person name="Fujitani Y."/>
            <person name="Takami H."/>
            <person name="Hayashi T."/>
            <person name="Sahin N."/>
            <person name="Tani A."/>
        </authorList>
    </citation>
    <scope>NUCLEOTIDE SEQUENCE</scope>
    <source>
        <strain evidence="2">DSM 17168</strain>
    </source>
</reference>
<name>A0ABQ4SF90_9HYPH</name>
<sequence length="261" mass="29150">MQERDVEWAGSTRIPERRSPERSIGTHGEDHEAVGIRRVRDDKLRRPVGVNCWSGVEQYVDEKITTIRREDGLRRDPVRFRGRVDGVSVGSEREFPVRNGVGSNVVRAERVQHVEGTRGGSVGKRLRCSAASGYGFARRLGVYEGQTSIDLDAEGRDAVVAPIRSEEIAIRICEDHAVRAFERVRCALLTADRLENAGAGASGRHGLDRNELAIGQPPELHHTVRDLVRLHVNVPREGAAWPIRLRCSQLAAKRHQGRKQD</sequence>
<reference evidence="2" key="2">
    <citation type="submission" date="2021-08" db="EMBL/GenBank/DDBJ databases">
        <authorList>
            <person name="Tani A."/>
            <person name="Ola A."/>
            <person name="Ogura Y."/>
            <person name="Katsura K."/>
            <person name="Hayashi T."/>
        </authorList>
    </citation>
    <scope>NUCLEOTIDE SEQUENCE</scope>
    <source>
        <strain evidence="2">DSM 17168</strain>
    </source>
</reference>
<keyword evidence="3" id="KW-1185">Reference proteome</keyword>
<dbReference type="Proteomes" id="UP001055153">
    <property type="component" value="Unassembled WGS sequence"/>
</dbReference>
<evidence type="ECO:0000256" key="1">
    <source>
        <dbReference type="SAM" id="MobiDB-lite"/>
    </source>
</evidence>
<evidence type="ECO:0000313" key="3">
    <source>
        <dbReference type="Proteomes" id="UP001055153"/>
    </source>
</evidence>
<proteinExistence type="predicted"/>
<gene>
    <name evidence="2" type="ORF">GMJLKIPL_2392</name>
</gene>
<accession>A0ABQ4SF90</accession>
<organism evidence="2 3">
    <name type="scientific">Methylobacterium isbiliense</name>
    <dbReference type="NCBI Taxonomy" id="315478"/>
    <lineage>
        <taxon>Bacteria</taxon>
        <taxon>Pseudomonadati</taxon>
        <taxon>Pseudomonadota</taxon>
        <taxon>Alphaproteobacteria</taxon>
        <taxon>Hyphomicrobiales</taxon>
        <taxon>Methylobacteriaceae</taxon>
        <taxon>Methylobacterium</taxon>
    </lineage>
</organism>
<protein>
    <submittedName>
        <fullName evidence="2">Uncharacterized protein</fullName>
    </submittedName>
</protein>
<dbReference type="EMBL" id="BPQQ01000026">
    <property type="protein sequence ID" value="GJE00470.1"/>
    <property type="molecule type" value="Genomic_DNA"/>
</dbReference>
<comment type="caution">
    <text evidence="2">The sequence shown here is derived from an EMBL/GenBank/DDBJ whole genome shotgun (WGS) entry which is preliminary data.</text>
</comment>
<evidence type="ECO:0000313" key="2">
    <source>
        <dbReference type="EMBL" id="GJE00470.1"/>
    </source>
</evidence>
<feature type="region of interest" description="Disordered" evidence="1">
    <location>
        <begin position="1"/>
        <end position="29"/>
    </location>
</feature>